<keyword evidence="3" id="KW-1185">Reference proteome</keyword>
<feature type="compositionally biased region" description="Gly residues" evidence="1">
    <location>
        <begin position="37"/>
        <end position="46"/>
    </location>
</feature>
<feature type="compositionally biased region" description="Basic residues" evidence="1">
    <location>
        <begin position="1"/>
        <end position="11"/>
    </location>
</feature>
<feature type="region of interest" description="Disordered" evidence="1">
    <location>
        <begin position="1"/>
        <end position="51"/>
    </location>
</feature>
<gene>
    <name evidence="2" type="ORF">PVL29_017091</name>
</gene>
<accession>A0AA38Z9T6</accession>
<feature type="compositionally biased region" description="Pro residues" evidence="1">
    <location>
        <begin position="18"/>
        <end position="31"/>
    </location>
</feature>
<dbReference type="EMBL" id="JARBHA010000013">
    <property type="protein sequence ID" value="KAJ9684934.1"/>
    <property type="molecule type" value="Genomic_DNA"/>
</dbReference>
<evidence type="ECO:0000313" key="3">
    <source>
        <dbReference type="Proteomes" id="UP001168098"/>
    </source>
</evidence>
<proteinExistence type="predicted"/>
<protein>
    <submittedName>
        <fullName evidence="2">Uncharacterized protein</fullName>
    </submittedName>
</protein>
<evidence type="ECO:0000256" key="1">
    <source>
        <dbReference type="SAM" id="MobiDB-lite"/>
    </source>
</evidence>
<comment type="caution">
    <text evidence="2">The sequence shown here is derived from an EMBL/GenBank/DDBJ whole genome shotgun (WGS) entry which is preliminary data.</text>
</comment>
<dbReference type="AlphaFoldDB" id="A0AA38Z9T6"/>
<name>A0AA38Z9T6_VITRO</name>
<sequence length="94" mass="10104">MTKYVKLRKCKLSQDDPCSPPPDSGDHPPPITRASPHGGGGGGGGGDTHKVRRLVEAMHKVVMNREQRRWRKVGGDGFSDDSEKVDGGKQQGPS</sequence>
<dbReference type="Proteomes" id="UP001168098">
    <property type="component" value="Unassembled WGS sequence"/>
</dbReference>
<organism evidence="2 3">
    <name type="scientific">Vitis rotundifolia</name>
    <name type="common">Muscadine grape</name>
    <dbReference type="NCBI Taxonomy" id="103349"/>
    <lineage>
        <taxon>Eukaryota</taxon>
        <taxon>Viridiplantae</taxon>
        <taxon>Streptophyta</taxon>
        <taxon>Embryophyta</taxon>
        <taxon>Tracheophyta</taxon>
        <taxon>Spermatophyta</taxon>
        <taxon>Magnoliopsida</taxon>
        <taxon>eudicotyledons</taxon>
        <taxon>Gunneridae</taxon>
        <taxon>Pentapetalae</taxon>
        <taxon>rosids</taxon>
        <taxon>Vitales</taxon>
        <taxon>Vitaceae</taxon>
        <taxon>Viteae</taxon>
        <taxon>Vitis</taxon>
    </lineage>
</organism>
<reference evidence="2 3" key="1">
    <citation type="journal article" date="2023" name="BMC Biotechnol.">
        <title>Vitis rotundifolia cv Carlos genome sequencing.</title>
        <authorList>
            <person name="Huff M."/>
            <person name="Hulse-Kemp A."/>
            <person name="Scheffler B."/>
            <person name="Youngblood R."/>
            <person name="Simpson S."/>
            <person name="Babiker E."/>
            <person name="Staton M."/>
        </authorList>
    </citation>
    <scope>NUCLEOTIDE SEQUENCE [LARGE SCALE GENOMIC DNA]</scope>
    <source>
        <tissue evidence="2">Leaf</tissue>
    </source>
</reference>
<feature type="region of interest" description="Disordered" evidence="1">
    <location>
        <begin position="65"/>
        <end position="94"/>
    </location>
</feature>
<evidence type="ECO:0000313" key="2">
    <source>
        <dbReference type="EMBL" id="KAJ9684934.1"/>
    </source>
</evidence>